<dbReference type="AlphaFoldDB" id="A0AAD8I6J1"/>
<evidence type="ECO:0000313" key="2">
    <source>
        <dbReference type="Proteomes" id="UP001237642"/>
    </source>
</evidence>
<keyword evidence="2" id="KW-1185">Reference proteome</keyword>
<accession>A0AAD8I6J1</accession>
<dbReference type="Proteomes" id="UP001237642">
    <property type="component" value="Unassembled WGS sequence"/>
</dbReference>
<comment type="caution">
    <text evidence="1">The sequence shown here is derived from an EMBL/GenBank/DDBJ whole genome shotgun (WGS) entry which is preliminary data.</text>
</comment>
<sequence length="223" mass="25705">MLGVMNTRTSEKLIKFSQNFKSYYNHFSVVNRHTTSNPCAFISTFKSANPFTQQLKGETPPSIYYRAEKRGAKHRYFCNSSGPTKFVKNGTEVEEELTSINKGDIVNLSQLLFTKNRDYLIKCNTGQRVKAGQLLGKCIWWKIWVRGSVLSTCCDERLNFPISEDAVAARQPFLHALLSFPERVYLFSNKGDQDTNRIVEELRKKCGLKFTLRSLEDFVYIEE</sequence>
<reference evidence="1" key="2">
    <citation type="submission" date="2023-05" db="EMBL/GenBank/DDBJ databases">
        <authorList>
            <person name="Schelkunov M.I."/>
        </authorList>
    </citation>
    <scope>NUCLEOTIDE SEQUENCE</scope>
    <source>
        <strain evidence="1">Hsosn_3</strain>
        <tissue evidence="1">Leaf</tissue>
    </source>
</reference>
<gene>
    <name evidence="1" type="ORF">POM88_026793</name>
</gene>
<name>A0AAD8I6J1_9APIA</name>
<dbReference type="EMBL" id="JAUIZM010000006">
    <property type="protein sequence ID" value="KAK1380049.1"/>
    <property type="molecule type" value="Genomic_DNA"/>
</dbReference>
<evidence type="ECO:0000313" key="1">
    <source>
        <dbReference type="EMBL" id="KAK1380049.1"/>
    </source>
</evidence>
<organism evidence="1 2">
    <name type="scientific">Heracleum sosnowskyi</name>
    <dbReference type="NCBI Taxonomy" id="360622"/>
    <lineage>
        <taxon>Eukaryota</taxon>
        <taxon>Viridiplantae</taxon>
        <taxon>Streptophyta</taxon>
        <taxon>Embryophyta</taxon>
        <taxon>Tracheophyta</taxon>
        <taxon>Spermatophyta</taxon>
        <taxon>Magnoliopsida</taxon>
        <taxon>eudicotyledons</taxon>
        <taxon>Gunneridae</taxon>
        <taxon>Pentapetalae</taxon>
        <taxon>asterids</taxon>
        <taxon>campanulids</taxon>
        <taxon>Apiales</taxon>
        <taxon>Apiaceae</taxon>
        <taxon>Apioideae</taxon>
        <taxon>apioid superclade</taxon>
        <taxon>Tordylieae</taxon>
        <taxon>Tordyliinae</taxon>
        <taxon>Heracleum</taxon>
    </lineage>
</organism>
<reference evidence="1" key="1">
    <citation type="submission" date="2023-02" db="EMBL/GenBank/DDBJ databases">
        <title>Genome of toxic invasive species Heracleum sosnowskyi carries increased number of genes despite the absence of recent whole-genome duplications.</title>
        <authorList>
            <person name="Schelkunov M."/>
            <person name="Shtratnikova V."/>
            <person name="Makarenko M."/>
            <person name="Klepikova A."/>
            <person name="Omelchenko D."/>
            <person name="Novikova G."/>
            <person name="Obukhova E."/>
            <person name="Bogdanov V."/>
            <person name="Penin A."/>
            <person name="Logacheva M."/>
        </authorList>
    </citation>
    <scope>NUCLEOTIDE SEQUENCE</scope>
    <source>
        <strain evidence="1">Hsosn_3</strain>
        <tissue evidence="1">Leaf</tissue>
    </source>
</reference>
<protein>
    <submittedName>
        <fullName evidence="1">Uncharacterized protein</fullName>
    </submittedName>
</protein>
<proteinExistence type="predicted"/>